<feature type="transmembrane region" description="Helical" evidence="16">
    <location>
        <begin position="112"/>
        <end position="137"/>
    </location>
</feature>
<evidence type="ECO:0000256" key="9">
    <source>
        <dbReference type="ARBA" id="ARBA00022837"/>
    </source>
</evidence>
<dbReference type="GO" id="GO:0019722">
    <property type="term" value="P:calcium-mediated signaling"/>
    <property type="evidence" value="ECO:0007669"/>
    <property type="project" value="UniProtKB-ARBA"/>
</dbReference>
<evidence type="ECO:0000256" key="5">
    <source>
        <dbReference type="ARBA" id="ARBA00022568"/>
    </source>
</evidence>
<evidence type="ECO:0000256" key="10">
    <source>
        <dbReference type="ARBA" id="ARBA00022882"/>
    </source>
</evidence>
<feature type="region of interest" description="Disordered" evidence="15">
    <location>
        <begin position="684"/>
        <end position="706"/>
    </location>
</feature>
<dbReference type="EMBL" id="DF236961">
    <property type="protein sequence ID" value="GAQ78382.1"/>
    <property type="molecule type" value="Genomic_DNA"/>
</dbReference>
<dbReference type="InterPro" id="IPR005821">
    <property type="entry name" value="Ion_trans_dom"/>
</dbReference>
<evidence type="ECO:0000256" key="2">
    <source>
        <dbReference type="ARBA" id="ARBA00009286"/>
    </source>
</evidence>
<sequence>MENPEDQAWQQSQGLGSQLLSERDELLVQGAAVEKAAVLVDMALDGVGIPFETLKEDGSEAAMRAYLIYHKLEWLRDAAVLALLVLLFLEAPPWMRQMCPDPQQYPLGSLPYIYAPTVVSVQAACTVLLALETWLVLQYRGWGDLCKAPVHGTKILLLLCLAADCLSLENDVFVRVGYYIRIPVVVTFQRELRETFCALVQIVRKFLDVVLLVFLYIAIFAWLGMLFFHESEEGRQWFPTYQHSLLNMFYLLTLSYNPNIQIPAYEANRWSVWFFIVFLVLGIFILMNLMLAVIYEAFKEQVVKQLVKEEKNRDRDLRAAFHFLDDQGRGWINSSQMVELFTALSRFRSVPSLQTMQLYLSELNSEESFKVTEDEFLDLCHVIVSRFVKVEEPHFLESCWPGLFFSGSFQTFAAMVAHPGFTMAVDVILLLNLVVLVMEGMTDMSDSPSHEYWLWGVYAFGGLYFVEMAMRILARGWGPYWRSFRSRLDCLTTLAIGACFLLSPVFGLPLKTDYVRFLEITRVLRLLHLLGGLRRFKIIVRTFLRLLPAMAPLMMLLFCFLCLYCAVGVQLFGGLVYKGNPDLESTSYVQNNFTSRNFNDFASGMVTIFDLLMASSWLTYQDAFVRATHNQWTSVYFISFYVLAIVYMLNLVVAFVLSAFVTQMKIEERREAKRLKALADGRLIQPQSPGESSGSSRRPPYTLHSSPSSLRLIENMFKAELETAKIEQGLYSYDGSVGSRGRGDGFLSDIGSGSEIEDTDRRGVTERRNRGSKRASALFLDEDDVA</sequence>
<dbReference type="FunFam" id="1.10.287.70:FF:000129">
    <property type="entry name" value="Two pore calcium channel protein 1"/>
    <property type="match status" value="1"/>
</dbReference>
<keyword evidence="6" id="KW-0107">Calcium channel</keyword>
<evidence type="ECO:0000256" key="8">
    <source>
        <dbReference type="ARBA" id="ARBA00022737"/>
    </source>
</evidence>
<evidence type="ECO:0000256" key="14">
    <source>
        <dbReference type="ARBA" id="ARBA00023303"/>
    </source>
</evidence>
<evidence type="ECO:0000313" key="19">
    <source>
        <dbReference type="Proteomes" id="UP000054558"/>
    </source>
</evidence>
<evidence type="ECO:0000256" key="15">
    <source>
        <dbReference type="SAM" id="MobiDB-lite"/>
    </source>
</evidence>
<feature type="transmembrane region" description="Helical" evidence="16">
    <location>
        <begin position="452"/>
        <end position="470"/>
    </location>
</feature>
<keyword evidence="19" id="KW-1185">Reference proteome</keyword>
<feature type="transmembrane region" description="Helical" evidence="16">
    <location>
        <begin position="272"/>
        <end position="295"/>
    </location>
</feature>
<reference evidence="18 19" key="1">
    <citation type="journal article" date="2014" name="Nat. Commun.">
        <title>Klebsormidium flaccidum genome reveals primary factors for plant terrestrial adaptation.</title>
        <authorList>
            <person name="Hori K."/>
            <person name="Maruyama F."/>
            <person name="Fujisawa T."/>
            <person name="Togashi T."/>
            <person name="Yamamoto N."/>
            <person name="Seo M."/>
            <person name="Sato S."/>
            <person name="Yamada T."/>
            <person name="Mori H."/>
            <person name="Tajima N."/>
            <person name="Moriyama T."/>
            <person name="Ikeuchi M."/>
            <person name="Watanabe M."/>
            <person name="Wada H."/>
            <person name="Kobayashi K."/>
            <person name="Saito M."/>
            <person name="Masuda T."/>
            <person name="Sasaki-Sekimoto Y."/>
            <person name="Mashiguchi K."/>
            <person name="Awai K."/>
            <person name="Shimojima M."/>
            <person name="Masuda S."/>
            <person name="Iwai M."/>
            <person name="Nobusawa T."/>
            <person name="Narise T."/>
            <person name="Kondo S."/>
            <person name="Saito H."/>
            <person name="Sato R."/>
            <person name="Murakawa M."/>
            <person name="Ihara Y."/>
            <person name="Oshima-Yamada Y."/>
            <person name="Ohtaka K."/>
            <person name="Satoh M."/>
            <person name="Sonobe K."/>
            <person name="Ishii M."/>
            <person name="Ohtani R."/>
            <person name="Kanamori-Sato M."/>
            <person name="Honoki R."/>
            <person name="Miyazaki D."/>
            <person name="Mochizuki H."/>
            <person name="Umetsu J."/>
            <person name="Higashi K."/>
            <person name="Shibata D."/>
            <person name="Kamiya Y."/>
            <person name="Sato N."/>
            <person name="Nakamura Y."/>
            <person name="Tabata S."/>
            <person name="Ida S."/>
            <person name="Kurokawa K."/>
            <person name="Ohta H."/>
        </authorList>
    </citation>
    <scope>NUCLEOTIDE SEQUENCE [LARGE SCALE GENOMIC DNA]</scope>
    <source>
        <strain evidence="18 19">NIES-2285</strain>
    </source>
</reference>
<comment type="similarity">
    <text evidence="2">Belongs to the calcium channel alpha-1 subunit (TC 1.A.1.11) family. Two pore calcium channel subfamily.</text>
</comment>
<feature type="transmembrane region" description="Helical" evidence="16">
    <location>
        <begin position="598"/>
        <end position="618"/>
    </location>
</feature>
<evidence type="ECO:0000256" key="3">
    <source>
        <dbReference type="ARBA" id="ARBA00011738"/>
    </source>
</evidence>
<dbReference type="OrthoDB" id="416585at2759"/>
<evidence type="ECO:0000256" key="4">
    <source>
        <dbReference type="ARBA" id="ARBA00022448"/>
    </source>
</evidence>
<feature type="domain" description="Ion transport" evidence="17">
    <location>
        <begin position="173"/>
        <end position="302"/>
    </location>
</feature>
<evidence type="ECO:0000256" key="1">
    <source>
        <dbReference type="ARBA" id="ARBA00004141"/>
    </source>
</evidence>
<feature type="transmembrane region" description="Helical" evidence="16">
    <location>
        <begin position="412"/>
        <end position="437"/>
    </location>
</feature>
<dbReference type="SUPFAM" id="SSF47473">
    <property type="entry name" value="EF-hand"/>
    <property type="match status" value="1"/>
</dbReference>
<keyword evidence="10" id="KW-0851">Voltage-gated channel</keyword>
<keyword evidence="14" id="KW-0407">Ion channel</keyword>
<dbReference type="Gene3D" id="1.10.238.10">
    <property type="entry name" value="EF-hand"/>
    <property type="match status" value="1"/>
</dbReference>
<evidence type="ECO:0000313" key="18">
    <source>
        <dbReference type="EMBL" id="GAQ78382.1"/>
    </source>
</evidence>
<evidence type="ECO:0000256" key="6">
    <source>
        <dbReference type="ARBA" id="ARBA00022673"/>
    </source>
</evidence>
<organism evidence="18 19">
    <name type="scientific">Klebsormidium nitens</name>
    <name type="common">Green alga</name>
    <name type="synonym">Ulothrix nitens</name>
    <dbReference type="NCBI Taxonomy" id="105231"/>
    <lineage>
        <taxon>Eukaryota</taxon>
        <taxon>Viridiplantae</taxon>
        <taxon>Streptophyta</taxon>
        <taxon>Klebsormidiophyceae</taxon>
        <taxon>Klebsormidiales</taxon>
        <taxon>Klebsormidiaceae</taxon>
        <taxon>Klebsormidium</taxon>
    </lineage>
</organism>
<name>A0A1Y1HL65_KLENI</name>
<keyword evidence="9" id="KW-0106">Calcium</keyword>
<dbReference type="Pfam" id="PF00520">
    <property type="entry name" value="Ion_trans"/>
    <property type="match status" value="2"/>
</dbReference>
<feature type="transmembrane region" description="Helical" evidence="16">
    <location>
        <begin position="553"/>
        <end position="577"/>
    </location>
</feature>
<dbReference type="GO" id="GO:0034702">
    <property type="term" value="C:monoatomic ion channel complex"/>
    <property type="evidence" value="ECO:0007669"/>
    <property type="project" value="UniProtKB-KW"/>
</dbReference>
<feature type="transmembrane region" description="Helical" evidence="16">
    <location>
        <begin position="491"/>
        <end position="510"/>
    </location>
</feature>
<keyword evidence="5" id="KW-0109">Calcium transport</keyword>
<dbReference type="GO" id="GO:0005245">
    <property type="term" value="F:voltage-gated calcium channel activity"/>
    <property type="evidence" value="ECO:0007669"/>
    <property type="project" value="InterPro"/>
</dbReference>
<evidence type="ECO:0000256" key="12">
    <source>
        <dbReference type="ARBA" id="ARBA00023065"/>
    </source>
</evidence>
<keyword evidence="13 16" id="KW-0472">Membrane</keyword>
<feature type="compositionally biased region" description="Basic and acidic residues" evidence="15">
    <location>
        <begin position="759"/>
        <end position="769"/>
    </location>
</feature>
<evidence type="ECO:0000256" key="11">
    <source>
        <dbReference type="ARBA" id="ARBA00022989"/>
    </source>
</evidence>
<dbReference type="InterPro" id="IPR011992">
    <property type="entry name" value="EF-hand-dom_pair"/>
</dbReference>
<keyword evidence="8" id="KW-0677">Repeat</keyword>
<feature type="transmembrane region" description="Helical" evidence="16">
    <location>
        <begin position="209"/>
        <end position="228"/>
    </location>
</feature>
<evidence type="ECO:0000256" key="7">
    <source>
        <dbReference type="ARBA" id="ARBA00022692"/>
    </source>
</evidence>
<keyword evidence="11 16" id="KW-1133">Transmembrane helix</keyword>
<keyword evidence="7 16" id="KW-0812">Transmembrane</keyword>
<gene>
    <name evidence="18" type="ORF">KFL_000120290</name>
</gene>
<protein>
    <submittedName>
        <fullName evidence="18">CALCIUM CHANNEL-RELATED</fullName>
    </submittedName>
</protein>
<keyword evidence="12" id="KW-0406">Ion transport</keyword>
<dbReference type="SUPFAM" id="SSF81324">
    <property type="entry name" value="Voltage-gated potassium channels"/>
    <property type="match status" value="2"/>
</dbReference>
<dbReference type="Gene3D" id="1.10.287.70">
    <property type="match status" value="2"/>
</dbReference>
<dbReference type="AlphaFoldDB" id="A0A1Y1HL65"/>
<feature type="domain" description="Ion transport" evidence="17">
    <location>
        <begin position="420"/>
        <end position="664"/>
    </location>
</feature>
<comment type="subunit">
    <text evidence="3">Homodimer.</text>
</comment>
<keyword evidence="4" id="KW-0813">Transport</keyword>
<proteinExistence type="inferred from homology"/>
<dbReference type="InterPro" id="IPR044581">
    <property type="entry name" value="TPC1_plant"/>
</dbReference>
<dbReference type="PANTHER" id="PTHR46988">
    <property type="entry name" value="TWO PORE CALCIUM CHANNEL PROTEIN 1"/>
    <property type="match status" value="1"/>
</dbReference>
<accession>A0A1Y1HL65</accession>
<dbReference type="STRING" id="105231.A0A1Y1HL65"/>
<comment type="subcellular location">
    <subcellularLocation>
        <location evidence="1">Membrane</location>
        <topology evidence="1">Multi-pass membrane protein</topology>
    </subcellularLocation>
</comment>
<feature type="transmembrane region" description="Helical" evidence="16">
    <location>
        <begin position="74"/>
        <end position="92"/>
    </location>
</feature>
<evidence type="ECO:0000256" key="13">
    <source>
        <dbReference type="ARBA" id="ARBA00023136"/>
    </source>
</evidence>
<evidence type="ECO:0000259" key="17">
    <source>
        <dbReference type="Pfam" id="PF00520"/>
    </source>
</evidence>
<dbReference type="InterPro" id="IPR027359">
    <property type="entry name" value="Volt_channel_dom_sf"/>
</dbReference>
<feature type="compositionally biased region" description="Low complexity" evidence="15">
    <location>
        <begin position="685"/>
        <end position="700"/>
    </location>
</feature>
<feature type="transmembrane region" description="Helical" evidence="16">
    <location>
        <begin position="638"/>
        <end position="661"/>
    </location>
</feature>
<feature type="region of interest" description="Disordered" evidence="15">
    <location>
        <begin position="747"/>
        <end position="786"/>
    </location>
</feature>
<evidence type="ECO:0000256" key="16">
    <source>
        <dbReference type="SAM" id="Phobius"/>
    </source>
</evidence>
<dbReference type="PANTHER" id="PTHR46988:SF2">
    <property type="entry name" value="TWO PORE CALCIUM CHANNEL PROTEIN 1"/>
    <property type="match status" value="1"/>
</dbReference>
<dbReference type="Proteomes" id="UP000054558">
    <property type="component" value="Unassembled WGS sequence"/>
</dbReference>
<dbReference type="OMA" id="FHIEYKH"/>
<dbReference type="Gene3D" id="1.20.120.350">
    <property type="entry name" value="Voltage-gated potassium channels. Chain C"/>
    <property type="match status" value="1"/>
</dbReference>